<dbReference type="EMBL" id="KN838970">
    <property type="protein sequence ID" value="KIJ91774.1"/>
    <property type="molecule type" value="Genomic_DNA"/>
</dbReference>
<proteinExistence type="predicted"/>
<evidence type="ECO:0000256" key="1">
    <source>
        <dbReference type="SAM" id="MobiDB-lite"/>
    </source>
</evidence>
<keyword evidence="3" id="KW-1185">Reference proteome</keyword>
<organism evidence="2 3">
    <name type="scientific">Laccaria amethystina LaAM-08-1</name>
    <dbReference type="NCBI Taxonomy" id="1095629"/>
    <lineage>
        <taxon>Eukaryota</taxon>
        <taxon>Fungi</taxon>
        <taxon>Dikarya</taxon>
        <taxon>Basidiomycota</taxon>
        <taxon>Agaricomycotina</taxon>
        <taxon>Agaricomycetes</taxon>
        <taxon>Agaricomycetidae</taxon>
        <taxon>Agaricales</taxon>
        <taxon>Agaricineae</taxon>
        <taxon>Hydnangiaceae</taxon>
        <taxon>Laccaria</taxon>
    </lineage>
</organism>
<dbReference type="AlphaFoldDB" id="A0A0C9WHT9"/>
<dbReference type="Proteomes" id="UP000054477">
    <property type="component" value="Unassembled WGS sequence"/>
</dbReference>
<gene>
    <name evidence="2" type="ORF">K443DRAFT_470678</name>
</gene>
<reference evidence="2 3" key="1">
    <citation type="submission" date="2014-04" db="EMBL/GenBank/DDBJ databases">
        <authorList>
            <consortium name="DOE Joint Genome Institute"/>
            <person name="Kuo A."/>
            <person name="Kohler A."/>
            <person name="Nagy L.G."/>
            <person name="Floudas D."/>
            <person name="Copeland A."/>
            <person name="Barry K.W."/>
            <person name="Cichocki N."/>
            <person name="Veneault-Fourrey C."/>
            <person name="LaButti K."/>
            <person name="Lindquist E.A."/>
            <person name="Lipzen A."/>
            <person name="Lundell T."/>
            <person name="Morin E."/>
            <person name="Murat C."/>
            <person name="Sun H."/>
            <person name="Tunlid A."/>
            <person name="Henrissat B."/>
            <person name="Grigoriev I.V."/>
            <person name="Hibbett D.S."/>
            <person name="Martin F."/>
            <person name="Nordberg H.P."/>
            <person name="Cantor M.N."/>
            <person name="Hua S.X."/>
        </authorList>
    </citation>
    <scope>NUCLEOTIDE SEQUENCE [LARGE SCALE GENOMIC DNA]</scope>
    <source>
        <strain evidence="2 3">LaAM-08-1</strain>
    </source>
</reference>
<evidence type="ECO:0000313" key="3">
    <source>
        <dbReference type="Proteomes" id="UP000054477"/>
    </source>
</evidence>
<reference evidence="3" key="2">
    <citation type="submission" date="2015-01" db="EMBL/GenBank/DDBJ databases">
        <title>Evolutionary Origins and Diversification of the Mycorrhizal Mutualists.</title>
        <authorList>
            <consortium name="DOE Joint Genome Institute"/>
            <consortium name="Mycorrhizal Genomics Consortium"/>
            <person name="Kohler A."/>
            <person name="Kuo A."/>
            <person name="Nagy L.G."/>
            <person name="Floudas D."/>
            <person name="Copeland A."/>
            <person name="Barry K.W."/>
            <person name="Cichocki N."/>
            <person name="Veneault-Fourrey C."/>
            <person name="LaButti K."/>
            <person name="Lindquist E.A."/>
            <person name="Lipzen A."/>
            <person name="Lundell T."/>
            <person name="Morin E."/>
            <person name="Murat C."/>
            <person name="Riley R."/>
            <person name="Ohm R."/>
            <person name="Sun H."/>
            <person name="Tunlid A."/>
            <person name="Henrissat B."/>
            <person name="Grigoriev I.V."/>
            <person name="Hibbett D.S."/>
            <person name="Martin F."/>
        </authorList>
    </citation>
    <scope>NUCLEOTIDE SEQUENCE [LARGE SCALE GENOMIC DNA]</scope>
    <source>
        <strain evidence="3">LaAM-08-1</strain>
    </source>
</reference>
<accession>A0A0C9WHT9</accession>
<evidence type="ECO:0000313" key="2">
    <source>
        <dbReference type="EMBL" id="KIJ91774.1"/>
    </source>
</evidence>
<sequence length="200" mass="22079">MPNRYAAYSSTFFATLTLKAASELLYPTIAPPGSIVMKDFEEIFNHEVHTSAPATIILPTDTIPHVDDILPIIRMLPNEFSKQALIRPLAGHVQTQEELDLARDKICAIQLRDTFTGLPDPHISNPKGRPSTTRLTGPSEGRARGGGASRAHHGKSIATQLQHLPPARSQPRDMPPTLRLVNYVISKCVRYSGRMNRVLT</sequence>
<name>A0A0C9WHT9_9AGAR</name>
<protein>
    <submittedName>
        <fullName evidence="2">Uncharacterized protein</fullName>
    </submittedName>
</protein>
<feature type="region of interest" description="Disordered" evidence="1">
    <location>
        <begin position="118"/>
        <end position="154"/>
    </location>
</feature>
<dbReference type="STRING" id="1095629.A0A0C9WHT9"/>
<dbReference type="HOGENOM" id="CLU_1366443_0_0_1"/>